<dbReference type="Gene3D" id="3.40.1350.10">
    <property type="match status" value="1"/>
</dbReference>
<dbReference type="Pfam" id="PF09631">
    <property type="entry name" value="Sen15"/>
    <property type="match status" value="1"/>
</dbReference>
<accession>A0AAD9MBW4</accession>
<evidence type="ECO:0000259" key="3">
    <source>
        <dbReference type="Pfam" id="PF09631"/>
    </source>
</evidence>
<dbReference type="InterPro" id="IPR018593">
    <property type="entry name" value="tRNA-endonuc_su_Sen15"/>
</dbReference>
<dbReference type="InterPro" id="IPR042777">
    <property type="entry name" value="Sen15_fungi"/>
</dbReference>
<dbReference type="GO" id="GO:0000214">
    <property type="term" value="C:tRNA-intron endonuclease complex"/>
    <property type="evidence" value="ECO:0007669"/>
    <property type="project" value="InterPro"/>
</dbReference>
<feature type="domain" description="tRNA-splicing endonuclease subunit Sen15" evidence="3">
    <location>
        <begin position="14"/>
        <end position="162"/>
    </location>
</feature>
<dbReference type="GO" id="GO:0000213">
    <property type="term" value="F:tRNA-intron lyase activity"/>
    <property type="evidence" value="ECO:0007669"/>
    <property type="project" value="TreeGrafter"/>
</dbReference>
<dbReference type="FunFam" id="3.40.1350.10:FF:000012">
    <property type="entry name" value="Probable tRNA-splicing endonuclease subunit sen-15"/>
    <property type="match status" value="1"/>
</dbReference>
<evidence type="ECO:0000313" key="5">
    <source>
        <dbReference type="Proteomes" id="UP001217918"/>
    </source>
</evidence>
<protein>
    <recommendedName>
        <fullName evidence="3">tRNA-splicing endonuclease subunit Sen15 domain-containing protein</fullName>
    </recommendedName>
</protein>
<evidence type="ECO:0000256" key="2">
    <source>
        <dbReference type="ARBA" id="ARBA00022694"/>
    </source>
</evidence>
<name>A0AAD9MBW4_9PEZI</name>
<organism evidence="4 5">
    <name type="scientific">Phyllachora maydis</name>
    <dbReference type="NCBI Taxonomy" id="1825666"/>
    <lineage>
        <taxon>Eukaryota</taxon>
        <taxon>Fungi</taxon>
        <taxon>Dikarya</taxon>
        <taxon>Ascomycota</taxon>
        <taxon>Pezizomycotina</taxon>
        <taxon>Sordariomycetes</taxon>
        <taxon>Sordariomycetidae</taxon>
        <taxon>Phyllachorales</taxon>
        <taxon>Phyllachoraceae</taxon>
        <taxon>Phyllachora</taxon>
    </lineage>
</organism>
<dbReference type="EMBL" id="JAQQPM010000004">
    <property type="protein sequence ID" value="KAK2070607.1"/>
    <property type="molecule type" value="Genomic_DNA"/>
</dbReference>
<dbReference type="GO" id="GO:0003676">
    <property type="term" value="F:nucleic acid binding"/>
    <property type="evidence" value="ECO:0007669"/>
    <property type="project" value="InterPro"/>
</dbReference>
<dbReference type="PANTHER" id="PTHR28518">
    <property type="entry name" value="TRNA-SPLICING ENDONUCLEASE SUBUNIT SEN15"/>
    <property type="match status" value="1"/>
</dbReference>
<evidence type="ECO:0000313" key="4">
    <source>
        <dbReference type="EMBL" id="KAK2070607.1"/>
    </source>
</evidence>
<keyword evidence="5" id="KW-1185">Reference proteome</keyword>
<dbReference type="InterPro" id="IPR036167">
    <property type="entry name" value="tRNA_intron_Endo_cat-like_sf"/>
</dbReference>
<dbReference type="InterPro" id="IPR011856">
    <property type="entry name" value="tRNA_endonuc-like_dom_sf"/>
</dbReference>
<sequence length="162" mass="18283">MEPREHTQAFARTVLHNLEHQQDWTQLTTHTRPVAPDGGPGRPLLAGLPPRRLYTHPDEQLELIKAERALGRGVAQPPEVEWVLPTHVAETWTLRRFAAVFDALDGLPPGAPEADAQEEGAEPWMRWRGTKRGKRLLLAIVQDDSTVVYYLMHDGVVKPRPN</sequence>
<comment type="caution">
    <text evidence="4">The sequence shown here is derived from an EMBL/GenBank/DDBJ whole genome shotgun (WGS) entry which is preliminary data.</text>
</comment>
<keyword evidence="2" id="KW-0819">tRNA processing</keyword>
<reference evidence="4" key="1">
    <citation type="journal article" date="2023" name="Mol. Plant Microbe Interact.">
        <title>Elucidating the Obligate Nature and Biological Capacity of an Invasive Fungal Corn Pathogen.</title>
        <authorList>
            <person name="MacCready J.S."/>
            <person name="Roggenkamp E.M."/>
            <person name="Gdanetz K."/>
            <person name="Chilvers M.I."/>
        </authorList>
    </citation>
    <scope>NUCLEOTIDE SEQUENCE</scope>
    <source>
        <strain evidence="4">PM02</strain>
    </source>
</reference>
<comment type="similarity">
    <text evidence="1">Belongs to the SEN15 family.</text>
</comment>
<dbReference type="Proteomes" id="UP001217918">
    <property type="component" value="Unassembled WGS sequence"/>
</dbReference>
<dbReference type="PANTHER" id="PTHR28518:SF1">
    <property type="entry name" value="TRNA-SPLICING ENDONUCLEASE SUBUNIT SEN15"/>
    <property type="match status" value="1"/>
</dbReference>
<dbReference type="GO" id="GO:0000379">
    <property type="term" value="P:tRNA-type intron splice site recognition and cleavage"/>
    <property type="evidence" value="ECO:0007669"/>
    <property type="project" value="InterPro"/>
</dbReference>
<evidence type="ECO:0000256" key="1">
    <source>
        <dbReference type="ARBA" id="ARBA00006091"/>
    </source>
</evidence>
<gene>
    <name evidence="4" type="ORF">P8C59_005087</name>
</gene>
<dbReference type="SUPFAM" id="SSF53032">
    <property type="entry name" value="tRNA-intron endonuclease catalytic domain-like"/>
    <property type="match status" value="1"/>
</dbReference>
<dbReference type="AlphaFoldDB" id="A0AAD9MBW4"/>
<proteinExistence type="inferred from homology"/>